<feature type="binding site" evidence="1">
    <location>
        <position position="85"/>
    </location>
    <ligand>
        <name>Mg(2+)</name>
        <dbReference type="ChEBI" id="CHEBI:18420"/>
        <label>1</label>
        <note>catalytic</note>
    </ligand>
</feature>
<feature type="binding site" evidence="1">
    <location>
        <position position="65"/>
    </location>
    <ligand>
        <name>Mg(2+)</name>
        <dbReference type="ChEBI" id="CHEBI:18420"/>
        <label>1</label>
        <note>catalytic</note>
    </ligand>
</feature>
<keyword evidence="1" id="KW-0479">Metal-binding</keyword>
<dbReference type="PANTHER" id="PTHR20854:SF4">
    <property type="entry name" value="INOSITOL-1-MONOPHOSPHATASE-RELATED"/>
    <property type="match status" value="1"/>
</dbReference>
<keyword evidence="3" id="KW-1185">Reference proteome</keyword>
<evidence type="ECO:0000256" key="1">
    <source>
        <dbReference type="PIRSR" id="PIRSR600760-2"/>
    </source>
</evidence>
<dbReference type="InterPro" id="IPR000760">
    <property type="entry name" value="Inositol_monophosphatase-like"/>
</dbReference>
<dbReference type="GO" id="GO:0006020">
    <property type="term" value="P:inositol metabolic process"/>
    <property type="evidence" value="ECO:0007669"/>
    <property type="project" value="TreeGrafter"/>
</dbReference>
<proteinExistence type="predicted"/>
<dbReference type="KEGG" id="sazo:D1868_07920"/>
<reference evidence="2 3" key="1">
    <citation type="submission" date="2019-10" db="EMBL/GenBank/DDBJ databases">
        <title>Genome Sequences from Six Type Strain Members of the Archaeal Family Sulfolobaceae: Acidianus ambivalens, Acidianus infernus, Metallosphaera prunae, Stygiolobus azoricus, Sulfolobus metallicus, and Sulfurisphaera ohwakuensis.</title>
        <authorList>
            <person name="Counts J.A."/>
            <person name="Kelly R.M."/>
        </authorList>
    </citation>
    <scope>NUCLEOTIDE SEQUENCE [LARGE SCALE GENOMIC DNA]</scope>
    <source>
        <strain evidence="2 3">FC6</strain>
    </source>
</reference>
<keyword evidence="1" id="KW-0460">Magnesium</keyword>
<dbReference type="PANTHER" id="PTHR20854">
    <property type="entry name" value="INOSITOL MONOPHOSPHATASE"/>
    <property type="match status" value="1"/>
</dbReference>
<gene>
    <name evidence="2" type="ORF">D1868_07920</name>
</gene>
<organism evidence="2 3">
    <name type="scientific">Stygiolobus azoricus</name>
    <dbReference type="NCBI Taxonomy" id="41675"/>
    <lineage>
        <taxon>Archaea</taxon>
        <taxon>Thermoproteota</taxon>
        <taxon>Thermoprotei</taxon>
        <taxon>Sulfolobales</taxon>
        <taxon>Sulfolobaceae</taxon>
        <taxon>Stygiolobus</taxon>
    </lineage>
</organism>
<dbReference type="GO" id="GO:0046872">
    <property type="term" value="F:metal ion binding"/>
    <property type="evidence" value="ECO:0007669"/>
    <property type="project" value="UniProtKB-KW"/>
</dbReference>
<feature type="binding site" evidence="1">
    <location>
        <position position="84"/>
    </location>
    <ligand>
        <name>Mg(2+)</name>
        <dbReference type="ChEBI" id="CHEBI:18420"/>
        <label>1</label>
        <note>catalytic</note>
    </ligand>
</feature>
<protein>
    <submittedName>
        <fullName evidence="2">D-fructose 1,6-bisphosphatase</fullName>
    </submittedName>
</protein>
<dbReference type="SUPFAM" id="SSF56655">
    <property type="entry name" value="Carbohydrate phosphatase"/>
    <property type="match status" value="1"/>
</dbReference>
<feature type="binding site" evidence="1">
    <location>
        <position position="82"/>
    </location>
    <ligand>
        <name>Mg(2+)</name>
        <dbReference type="ChEBI" id="CHEBI:18420"/>
        <label>1</label>
        <note>catalytic</note>
    </ligand>
</feature>
<dbReference type="Proteomes" id="UP000423396">
    <property type="component" value="Chromosome"/>
</dbReference>
<dbReference type="RefSeq" id="WP_156007183.1">
    <property type="nucleotide sequence ID" value="NZ_CP045483.1"/>
</dbReference>
<dbReference type="OrthoDB" id="58111at2157"/>
<sequence length="264" mass="29970">MRRDEITKIGIEVAKFLREKKDSSDIAKIIATHEDDVTRKIDKESEEYIFELMRETGYRFKFISEEAGTVEDSGYEYKAIIDPIDGSTNFVSGIPWSSVSIAVYKSDENNLLRSITGVITNIFTMDTFSYDEKYAYVNDKVVQTIRKPEKTLILAYFSRSKFETVKEFLSKVKDYKLRSLGSASLDMVLVCMGKATMFFDIRGKLRNVDIAASSNFCNRLGINPHDKKLENINSSLEKVSTLSEVIVSLDQNLSSYLSSALQKA</sequence>
<dbReference type="AlphaFoldDB" id="A0A650CQ60"/>
<dbReference type="Pfam" id="PF00459">
    <property type="entry name" value="Inositol_P"/>
    <property type="match status" value="1"/>
</dbReference>
<dbReference type="Gene3D" id="3.40.190.80">
    <property type="match status" value="1"/>
</dbReference>
<dbReference type="GO" id="GO:0007165">
    <property type="term" value="P:signal transduction"/>
    <property type="evidence" value="ECO:0007669"/>
    <property type="project" value="TreeGrafter"/>
</dbReference>
<dbReference type="Gene3D" id="3.30.540.10">
    <property type="entry name" value="Fructose-1,6-Bisphosphatase, subunit A, domain 1"/>
    <property type="match status" value="1"/>
</dbReference>
<evidence type="ECO:0000313" key="2">
    <source>
        <dbReference type="EMBL" id="QGR19913.1"/>
    </source>
</evidence>
<evidence type="ECO:0000313" key="3">
    <source>
        <dbReference type="Proteomes" id="UP000423396"/>
    </source>
</evidence>
<feature type="binding site" evidence="1">
    <location>
        <position position="209"/>
    </location>
    <ligand>
        <name>Mg(2+)</name>
        <dbReference type="ChEBI" id="CHEBI:18420"/>
        <label>1</label>
        <note>catalytic</note>
    </ligand>
</feature>
<dbReference type="GO" id="GO:0008934">
    <property type="term" value="F:inositol monophosphate 1-phosphatase activity"/>
    <property type="evidence" value="ECO:0007669"/>
    <property type="project" value="TreeGrafter"/>
</dbReference>
<dbReference type="EMBL" id="CP045483">
    <property type="protein sequence ID" value="QGR19913.1"/>
    <property type="molecule type" value="Genomic_DNA"/>
</dbReference>
<dbReference type="GeneID" id="42798989"/>
<dbReference type="PRINTS" id="PR00377">
    <property type="entry name" value="IMPHPHTASES"/>
</dbReference>
<accession>A0A650CQ60</accession>
<name>A0A650CQ60_9CREN</name>
<comment type="cofactor">
    <cofactor evidence="1">
        <name>Mg(2+)</name>
        <dbReference type="ChEBI" id="CHEBI:18420"/>
    </cofactor>
</comment>